<name>A0A5P1FQZ5_ASPOF</name>
<dbReference type="Pfam" id="PF23609">
    <property type="entry name" value="Beta-prop_EIPR1"/>
    <property type="match status" value="1"/>
</dbReference>
<feature type="region of interest" description="Disordered" evidence="5">
    <location>
        <begin position="1"/>
        <end position="38"/>
    </location>
</feature>
<evidence type="ECO:0000256" key="5">
    <source>
        <dbReference type="SAM" id="MobiDB-lite"/>
    </source>
</evidence>
<feature type="repeat" description="WD" evidence="4">
    <location>
        <begin position="273"/>
        <end position="305"/>
    </location>
</feature>
<dbReference type="SUPFAM" id="SSF50978">
    <property type="entry name" value="WD40 repeat-like"/>
    <property type="match status" value="1"/>
</dbReference>
<reference evidence="8" key="1">
    <citation type="journal article" date="2017" name="Nat. Commun.">
        <title>The asparagus genome sheds light on the origin and evolution of a young Y chromosome.</title>
        <authorList>
            <person name="Harkess A."/>
            <person name="Zhou J."/>
            <person name="Xu C."/>
            <person name="Bowers J.E."/>
            <person name="Van der Hulst R."/>
            <person name="Ayyampalayam S."/>
            <person name="Mercati F."/>
            <person name="Riccardi P."/>
            <person name="McKain M.R."/>
            <person name="Kakrana A."/>
            <person name="Tang H."/>
            <person name="Ray J."/>
            <person name="Groenendijk J."/>
            <person name="Arikit S."/>
            <person name="Mathioni S.M."/>
            <person name="Nakano M."/>
            <person name="Shan H."/>
            <person name="Telgmann-Rauber A."/>
            <person name="Kanno A."/>
            <person name="Yue Z."/>
            <person name="Chen H."/>
            <person name="Li W."/>
            <person name="Chen Y."/>
            <person name="Xu X."/>
            <person name="Zhang Y."/>
            <person name="Luo S."/>
            <person name="Chen H."/>
            <person name="Gao J."/>
            <person name="Mao Z."/>
            <person name="Pires J.C."/>
            <person name="Luo M."/>
            <person name="Kudrna D."/>
            <person name="Wing R.A."/>
            <person name="Meyers B.C."/>
            <person name="Yi K."/>
            <person name="Kong H."/>
            <person name="Lavrijsen P."/>
            <person name="Sunseri F."/>
            <person name="Falavigna A."/>
            <person name="Ye Y."/>
            <person name="Leebens-Mack J.H."/>
            <person name="Chen G."/>
        </authorList>
    </citation>
    <scope>NUCLEOTIDE SEQUENCE [LARGE SCALE GENOMIC DNA]</scope>
    <source>
        <strain evidence="8">cv. DH0086</strain>
    </source>
</reference>
<dbReference type="InterPro" id="IPR036322">
    <property type="entry name" value="WD40_repeat_dom_sf"/>
</dbReference>
<keyword evidence="3" id="KW-0677">Repeat</keyword>
<dbReference type="SMART" id="SM00320">
    <property type="entry name" value="WD40"/>
    <property type="match status" value="6"/>
</dbReference>
<dbReference type="EMBL" id="CM007381">
    <property type="protein sequence ID" value="ONK79847.1"/>
    <property type="molecule type" value="Genomic_DNA"/>
</dbReference>
<dbReference type="Gramene" id="ONK79847">
    <property type="protein sequence ID" value="ONK79847"/>
    <property type="gene ID" value="A4U43_C01F10770"/>
</dbReference>
<dbReference type="InterPro" id="IPR040323">
    <property type="entry name" value="EIPR1"/>
</dbReference>
<organism evidence="7 8">
    <name type="scientific">Asparagus officinalis</name>
    <name type="common">Garden asparagus</name>
    <dbReference type="NCBI Taxonomy" id="4686"/>
    <lineage>
        <taxon>Eukaryota</taxon>
        <taxon>Viridiplantae</taxon>
        <taxon>Streptophyta</taxon>
        <taxon>Embryophyta</taxon>
        <taxon>Tracheophyta</taxon>
        <taxon>Spermatophyta</taxon>
        <taxon>Magnoliopsida</taxon>
        <taxon>Liliopsida</taxon>
        <taxon>Asparagales</taxon>
        <taxon>Asparagaceae</taxon>
        <taxon>Asparagoideae</taxon>
        <taxon>Asparagus</taxon>
    </lineage>
</organism>
<dbReference type="PROSITE" id="PS50082">
    <property type="entry name" value="WD_REPEATS_2"/>
    <property type="match status" value="1"/>
</dbReference>
<evidence type="ECO:0000256" key="3">
    <source>
        <dbReference type="ARBA" id="ARBA00022737"/>
    </source>
</evidence>
<evidence type="ECO:0000259" key="6">
    <source>
        <dbReference type="Pfam" id="PF23609"/>
    </source>
</evidence>
<dbReference type="AlphaFoldDB" id="A0A5P1FQZ5"/>
<protein>
    <recommendedName>
        <fullName evidence="6">EIPR1-like beta-propeller domain-containing protein</fullName>
    </recommendedName>
</protein>
<evidence type="ECO:0000256" key="1">
    <source>
        <dbReference type="ARBA" id="ARBA00005672"/>
    </source>
</evidence>
<dbReference type="FunFam" id="2.130.10.10:FF:000352">
    <property type="entry name" value="WD repeat-containing protein DWA2"/>
    <property type="match status" value="1"/>
</dbReference>
<dbReference type="Gene3D" id="2.130.10.10">
    <property type="entry name" value="YVTN repeat-like/Quinoprotein amine dehydrogenase"/>
    <property type="match status" value="1"/>
</dbReference>
<sequence length="376" mass="42626">MRREVDDDKIGDRRGGWRRSTVRVEREVEGTEEEEEMKEMSEARCIADVRADAEHTSFLAGTLSLKEENEVHLIRLSPSGTELVCEGLFYHPNEIWDLKPCPFDQRVFSTVFTNGETHGAAIWRIPELYGQTNALEQLVSLNEHTSKVKCILWWPLGKHDKLISIDEGNLLLWNIDSSTKVAKVISQESVGMLHNLSGGAWDPHDQNAIAAICDSALQCWDLRSMKKSNPIEHNHVRDVDYNPKQQHILVTAEDESGLRLWDLRMPKLPVEEFPGHTHWTWAVRHNPEYDQLILSAGTDSAVNLWLAASTGNQDARNEGLVDSSTSQMDPLLSSYSDYEDSVYGLAWSSRNPTVFASLSYDGRVVLESIKPYLQKK</sequence>
<dbReference type="Proteomes" id="UP000243459">
    <property type="component" value="Chromosome 1"/>
</dbReference>
<evidence type="ECO:0000256" key="4">
    <source>
        <dbReference type="PROSITE-ProRule" id="PRU00221"/>
    </source>
</evidence>
<dbReference type="OMA" id="HQFLALH"/>
<dbReference type="Pfam" id="PF00400">
    <property type="entry name" value="WD40"/>
    <property type="match status" value="1"/>
</dbReference>
<dbReference type="InterPro" id="IPR001680">
    <property type="entry name" value="WD40_rpt"/>
</dbReference>
<dbReference type="InterPro" id="IPR015943">
    <property type="entry name" value="WD40/YVTN_repeat-like_dom_sf"/>
</dbReference>
<dbReference type="GO" id="GO:0016567">
    <property type="term" value="P:protein ubiquitination"/>
    <property type="evidence" value="ECO:0007669"/>
    <property type="project" value="TreeGrafter"/>
</dbReference>
<evidence type="ECO:0000313" key="8">
    <source>
        <dbReference type="Proteomes" id="UP000243459"/>
    </source>
</evidence>
<dbReference type="InterPro" id="IPR059104">
    <property type="entry name" value="Beta-prop_EIPR1-like"/>
</dbReference>
<dbReference type="PANTHER" id="PTHR14205:SF15">
    <property type="entry name" value="EARP AND GARP COMPLEX-INTERACTING PROTEIN 1"/>
    <property type="match status" value="1"/>
</dbReference>
<feature type="compositionally biased region" description="Basic and acidic residues" evidence="5">
    <location>
        <begin position="1"/>
        <end position="15"/>
    </location>
</feature>
<keyword evidence="2 4" id="KW-0853">WD repeat</keyword>
<feature type="domain" description="EIPR1-like beta-propeller" evidence="6">
    <location>
        <begin position="42"/>
        <end position="305"/>
    </location>
</feature>
<evidence type="ECO:0000256" key="2">
    <source>
        <dbReference type="ARBA" id="ARBA00022574"/>
    </source>
</evidence>
<accession>A0A5P1FQZ5</accession>
<comment type="similarity">
    <text evidence="1">Belongs to the WD repeat EIPR1 family.</text>
</comment>
<gene>
    <name evidence="7" type="ORF">A4U43_C01F10770</name>
</gene>
<proteinExistence type="inferred from homology"/>
<dbReference type="PANTHER" id="PTHR14205">
    <property type="entry name" value="WD-REPEAT PROTEIN"/>
    <property type="match status" value="1"/>
</dbReference>
<keyword evidence="8" id="KW-1185">Reference proteome</keyword>
<evidence type="ECO:0000313" key="7">
    <source>
        <dbReference type="EMBL" id="ONK79847.1"/>
    </source>
</evidence>